<feature type="domain" description="Tyrosinase C-terminal" evidence="4">
    <location>
        <begin position="1"/>
        <end position="110"/>
    </location>
</feature>
<keyword evidence="2" id="KW-0560">Oxidoreductase</keyword>
<dbReference type="GO" id="GO:0004497">
    <property type="term" value="F:monooxygenase activity"/>
    <property type="evidence" value="ECO:0007669"/>
    <property type="project" value="UniProtKB-KW"/>
</dbReference>
<name>A0A9P8I1X2_9PEZI</name>
<accession>A0A9P8I1X2</accession>
<evidence type="ECO:0000256" key="1">
    <source>
        <dbReference type="ARBA" id="ARBA00001973"/>
    </source>
</evidence>
<evidence type="ECO:0000256" key="2">
    <source>
        <dbReference type="ARBA" id="ARBA00023002"/>
    </source>
</evidence>
<comment type="caution">
    <text evidence="5">The sequence shown here is derived from an EMBL/GenBank/DDBJ whole genome shotgun (WGS) entry which is preliminary data.</text>
</comment>
<keyword evidence="3" id="KW-0503">Monooxygenase</keyword>
<evidence type="ECO:0000313" key="5">
    <source>
        <dbReference type="EMBL" id="KAH0541745.1"/>
    </source>
</evidence>
<evidence type="ECO:0000313" key="6">
    <source>
        <dbReference type="Proteomes" id="UP000750711"/>
    </source>
</evidence>
<gene>
    <name evidence="5" type="ORF">GP486_008694</name>
</gene>
<evidence type="ECO:0000256" key="3">
    <source>
        <dbReference type="ARBA" id="ARBA00023033"/>
    </source>
</evidence>
<sequence length="150" mass="16339">FALSGPGFIHIFAGSFSDNPTEWPNDPSLAGTYTLFADQNATGYEGDEFLVRGSIPLTRKLVDAHNKGLISSLDPAVVVPFLTKYLNWRVTKYDRSPIDPGRVNTLKIYVGSQDVTLAESDTEFPTYGASFPHIECTNGKPGGVNYGEGY</sequence>
<dbReference type="EMBL" id="JAGHQM010003752">
    <property type="protein sequence ID" value="KAH0541745.1"/>
    <property type="molecule type" value="Genomic_DNA"/>
</dbReference>
<dbReference type="Proteomes" id="UP000750711">
    <property type="component" value="Unassembled WGS sequence"/>
</dbReference>
<protein>
    <recommendedName>
        <fullName evidence="4">Tyrosinase C-terminal domain-containing protein</fullName>
    </recommendedName>
</protein>
<comment type="cofactor">
    <cofactor evidence="1">
        <name>Cu(2+)</name>
        <dbReference type="ChEBI" id="CHEBI:29036"/>
    </cofactor>
</comment>
<dbReference type="InterPro" id="IPR041640">
    <property type="entry name" value="Tyrosinase_C"/>
</dbReference>
<dbReference type="Pfam" id="PF18132">
    <property type="entry name" value="Tyrosinase_C"/>
    <property type="match status" value="1"/>
</dbReference>
<dbReference type="AlphaFoldDB" id="A0A9P8I1X2"/>
<evidence type="ECO:0000259" key="4">
    <source>
        <dbReference type="Pfam" id="PF18132"/>
    </source>
</evidence>
<feature type="non-terminal residue" evidence="5">
    <location>
        <position position="150"/>
    </location>
</feature>
<keyword evidence="6" id="KW-1185">Reference proteome</keyword>
<organism evidence="5 6">
    <name type="scientific">Trichoglossum hirsutum</name>
    <dbReference type="NCBI Taxonomy" id="265104"/>
    <lineage>
        <taxon>Eukaryota</taxon>
        <taxon>Fungi</taxon>
        <taxon>Dikarya</taxon>
        <taxon>Ascomycota</taxon>
        <taxon>Pezizomycotina</taxon>
        <taxon>Geoglossomycetes</taxon>
        <taxon>Geoglossales</taxon>
        <taxon>Geoglossaceae</taxon>
        <taxon>Trichoglossum</taxon>
    </lineage>
</organism>
<reference evidence="5" key="1">
    <citation type="submission" date="2021-03" db="EMBL/GenBank/DDBJ databases">
        <title>Comparative genomics and phylogenomic investigation of the class Geoglossomycetes provide insights into ecological specialization and systematics.</title>
        <authorList>
            <person name="Melie T."/>
            <person name="Pirro S."/>
            <person name="Miller A.N."/>
            <person name="Quandt A."/>
        </authorList>
    </citation>
    <scope>NUCLEOTIDE SEQUENCE</scope>
    <source>
        <strain evidence="5">CAQ_001_2017</strain>
    </source>
</reference>
<proteinExistence type="predicted"/>